<evidence type="ECO:0000313" key="7">
    <source>
        <dbReference type="Proteomes" id="UP001500552"/>
    </source>
</evidence>
<evidence type="ECO:0000256" key="1">
    <source>
        <dbReference type="ARBA" id="ARBA00022490"/>
    </source>
</evidence>
<sequence length="180" mass="20805">MLLTEDLDELRYPIGKFSLALPLTDEQVEQHILSIAGLPARLQEAVEKMTPEQLDTPYRDGGWTVRQVIHHLPDSHMNGYIRQKLALTEDLPKIRVYHEDIWAMLPDSLQGAPEISIALLAALHQRWVLLLKSLPPEQLERKLIHPESGEQRIREHIGLYAWHGEHHLAHITALKRREGW</sequence>
<evidence type="ECO:0000256" key="4">
    <source>
        <dbReference type="ARBA" id="ARBA00022833"/>
    </source>
</evidence>
<evidence type="ECO:0000256" key="3">
    <source>
        <dbReference type="ARBA" id="ARBA00022801"/>
    </source>
</evidence>
<dbReference type="NCBIfam" id="NF009807">
    <property type="entry name" value="PRK13291.1"/>
    <property type="match status" value="1"/>
</dbReference>
<dbReference type="InterPro" id="IPR034660">
    <property type="entry name" value="DinB/YfiT-like"/>
</dbReference>
<dbReference type="RefSeq" id="WP_345159514.1">
    <property type="nucleotide sequence ID" value="NZ_BAABHC010000014.1"/>
</dbReference>
<dbReference type="InterPro" id="IPR023774">
    <property type="entry name" value="Put_metal_dep_hydrolase_YfiT"/>
</dbReference>
<comment type="caution">
    <text evidence="6">The sequence shown here is derived from an EMBL/GenBank/DDBJ whole genome shotgun (WGS) entry which is preliminary data.</text>
</comment>
<evidence type="ECO:0000313" key="6">
    <source>
        <dbReference type="EMBL" id="GAA4434324.1"/>
    </source>
</evidence>
<keyword evidence="3" id="KW-0378">Hydrolase</keyword>
<protein>
    <submittedName>
        <fullName evidence="6">Bacillithiol transferase BstA</fullName>
    </submittedName>
</protein>
<feature type="domain" description="DinB-like" evidence="5">
    <location>
        <begin position="39"/>
        <end position="171"/>
    </location>
</feature>
<reference evidence="7" key="1">
    <citation type="journal article" date="2019" name="Int. J. Syst. Evol. Microbiol.">
        <title>The Global Catalogue of Microorganisms (GCM) 10K type strain sequencing project: providing services to taxonomists for standard genome sequencing and annotation.</title>
        <authorList>
            <consortium name="The Broad Institute Genomics Platform"/>
            <consortium name="The Broad Institute Genome Sequencing Center for Infectious Disease"/>
            <person name="Wu L."/>
            <person name="Ma J."/>
        </authorList>
    </citation>
    <scope>NUCLEOTIDE SEQUENCE [LARGE SCALE GENOMIC DNA]</scope>
    <source>
        <strain evidence="7">JCM 17926</strain>
    </source>
</reference>
<dbReference type="SUPFAM" id="SSF109854">
    <property type="entry name" value="DinB/YfiT-like putative metalloenzymes"/>
    <property type="match status" value="1"/>
</dbReference>
<keyword evidence="2" id="KW-0479">Metal-binding</keyword>
<dbReference type="Gene3D" id="1.20.120.450">
    <property type="entry name" value="dinb family like domain"/>
    <property type="match status" value="1"/>
</dbReference>
<dbReference type="HAMAP" id="MF_01256">
    <property type="entry name" value="YfiT_hydrol"/>
    <property type="match status" value="1"/>
</dbReference>
<dbReference type="Pfam" id="PF12867">
    <property type="entry name" value="DinB_2"/>
    <property type="match status" value="1"/>
</dbReference>
<keyword evidence="4" id="KW-0862">Zinc</keyword>
<name>A0ABP8LQS8_9BACT</name>
<dbReference type="InterPro" id="IPR024775">
    <property type="entry name" value="DinB-like"/>
</dbReference>
<dbReference type="GO" id="GO:0016740">
    <property type="term" value="F:transferase activity"/>
    <property type="evidence" value="ECO:0007669"/>
    <property type="project" value="UniProtKB-KW"/>
</dbReference>
<evidence type="ECO:0000256" key="2">
    <source>
        <dbReference type="ARBA" id="ARBA00022723"/>
    </source>
</evidence>
<dbReference type="Proteomes" id="UP001500552">
    <property type="component" value="Unassembled WGS sequence"/>
</dbReference>
<gene>
    <name evidence="6" type="primary">bstA</name>
    <name evidence="6" type="ORF">GCM10023188_25140</name>
</gene>
<organism evidence="6 7">
    <name type="scientific">Pontibacter saemangeumensis</name>
    <dbReference type="NCBI Taxonomy" id="1084525"/>
    <lineage>
        <taxon>Bacteria</taxon>
        <taxon>Pseudomonadati</taxon>
        <taxon>Bacteroidota</taxon>
        <taxon>Cytophagia</taxon>
        <taxon>Cytophagales</taxon>
        <taxon>Hymenobacteraceae</taxon>
        <taxon>Pontibacter</taxon>
    </lineage>
</organism>
<proteinExistence type="inferred from homology"/>
<dbReference type="EMBL" id="BAABHC010000014">
    <property type="protein sequence ID" value="GAA4434324.1"/>
    <property type="molecule type" value="Genomic_DNA"/>
</dbReference>
<accession>A0ABP8LQS8</accession>
<keyword evidence="6" id="KW-0808">Transferase</keyword>
<evidence type="ECO:0000259" key="5">
    <source>
        <dbReference type="Pfam" id="PF12867"/>
    </source>
</evidence>
<keyword evidence="7" id="KW-1185">Reference proteome</keyword>
<keyword evidence="1" id="KW-0963">Cytoplasm</keyword>